<proteinExistence type="predicted"/>
<evidence type="ECO:0000313" key="3">
    <source>
        <dbReference type="Proteomes" id="UP000461670"/>
    </source>
</evidence>
<keyword evidence="1" id="KW-0732">Signal</keyword>
<name>A0A7V8JQ30_9BURK</name>
<accession>A0A7V8JQ30</accession>
<dbReference type="AlphaFoldDB" id="A0A7V8JQ30"/>
<feature type="signal peptide" evidence="1">
    <location>
        <begin position="1"/>
        <end position="24"/>
    </location>
</feature>
<dbReference type="EMBL" id="WNDQ01000033">
    <property type="protein sequence ID" value="KAF1020605.1"/>
    <property type="molecule type" value="Genomic_DNA"/>
</dbReference>
<comment type="caution">
    <text evidence="2">The sequence shown here is derived from an EMBL/GenBank/DDBJ whole genome shotgun (WGS) entry which is preliminary data.</text>
</comment>
<reference evidence="3" key="1">
    <citation type="journal article" date="2020" name="MBio">
        <title>Horizontal gene transfer to a defensive symbiont with a reduced genome amongst a multipartite beetle microbiome.</title>
        <authorList>
            <person name="Waterworth S.C."/>
            <person name="Florez L.V."/>
            <person name="Rees E.R."/>
            <person name="Hertweck C."/>
            <person name="Kaltenpoth M."/>
            <person name="Kwan J.C."/>
        </authorList>
    </citation>
    <scope>NUCLEOTIDE SEQUENCE [LARGE SCALE GENOMIC DNA]</scope>
</reference>
<feature type="chain" id="PRO_5031564871" description="DUF2145 domain-containing protein" evidence="1">
    <location>
        <begin position="25"/>
        <end position="295"/>
    </location>
</feature>
<organism evidence="2 3">
    <name type="scientific">Paracidovorax wautersii</name>
    <dbReference type="NCBI Taxonomy" id="1177982"/>
    <lineage>
        <taxon>Bacteria</taxon>
        <taxon>Pseudomonadati</taxon>
        <taxon>Pseudomonadota</taxon>
        <taxon>Betaproteobacteria</taxon>
        <taxon>Burkholderiales</taxon>
        <taxon>Comamonadaceae</taxon>
        <taxon>Paracidovorax</taxon>
    </lineage>
</organism>
<dbReference type="PIRSF" id="PIRSF028477">
    <property type="entry name" value="UCP028477"/>
    <property type="match status" value="1"/>
</dbReference>
<protein>
    <recommendedName>
        <fullName evidence="4">DUF2145 domain-containing protein</fullName>
    </recommendedName>
</protein>
<dbReference type="InterPro" id="IPR014547">
    <property type="entry name" value="UCP028477"/>
</dbReference>
<evidence type="ECO:0000256" key="1">
    <source>
        <dbReference type="SAM" id="SignalP"/>
    </source>
</evidence>
<gene>
    <name evidence="2" type="ORF">GAK30_02428</name>
</gene>
<dbReference type="Pfam" id="PF09916">
    <property type="entry name" value="DUF2145"/>
    <property type="match status" value="1"/>
</dbReference>
<dbReference type="Proteomes" id="UP000461670">
    <property type="component" value="Unassembled WGS sequence"/>
</dbReference>
<evidence type="ECO:0000313" key="2">
    <source>
        <dbReference type="EMBL" id="KAF1020605.1"/>
    </source>
</evidence>
<evidence type="ECO:0008006" key="4">
    <source>
        <dbReference type="Google" id="ProtNLM"/>
    </source>
</evidence>
<sequence length="295" mass="32551">MIPHRWAGALLALALAAAAAPALASGGGASAASNYCDRSHLLNASEQSRLLRFAAVVREELAATGDDRAVLISRTGYDLSRFHIRYSHAAITWPGENGAWSLRQLYYACDEKRPRIYDQGLAGFTLGIGNDPVGYIAIVKPPREAGLDLLAARYSANAYAFGLRYQNCNQWVVEMMAAAWGDLPAGPDLRERAQDWLRTAGYAPEPVNVGSHWLMFLGGFVPMLNLEDHPEDERYTLQLQISLPATLETFVRQRYPESERVEICHDSRQVVVHRGWEPMADGCKPGPGDRVVSLE</sequence>